<organism evidence="10 11">
    <name type="scientific">Stutzerimonas stutzeri</name>
    <name type="common">Pseudomonas stutzeri</name>
    <dbReference type="NCBI Taxonomy" id="316"/>
    <lineage>
        <taxon>Bacteria</taxon>
        <taxon>Pseudomonadati</taxon>
        <taxon>Pseudomonadota</taxon>
        <taxon>Gammaproteobacteria</taxon>
        <taxon>Pseudomonadales</taxon>
        <taxon>Pseudomonadaceae</taxon>
        <taxon>Stutzerimonas</taxon>
    </lineage>
</organism>
<keyword evidence="5 8" id="KW-0408">Iron</keyword>
<evidence type="ECO:0000256" key="6">
    <source>
        <dbReference type="ARBA" id="ARBA00023014"/>
    </source>
</evidence>
<dbReference type="Proteomes" id="UP000235897">
    <property type="component" value="Unassembled WGS sequence"/>
</dbReference>
<dbReference type="InterPro" id="IPR007197">
    <property type="entry name" value="rSAM"/>
</dbReference>
<name>A0A2N8SPT2_STUST</name>
<dbReference type="AlphaFoldDB" id="A0A2N8SPT2"/>
<evidence type="ECO:0000256" key="8">
    <source>
        <dbReference type="HAMAP-Rule" id="MF_00917"/>
    </source>
</evidence>
<comment type="cofactor">
    <cofactor evidence="8">
        <name>[4Fe-4S] cluster</name>
        <dbReference type="ChEBI" id="CHEBI:49883"/>
    </cofactor>
    <text evidence="8">Binds 1 [4Fe-4S] cluster. The cluster is coordinated with 3 cysteines and an exchangeable S-adenosyl-L-methionine.</text>
</comment>
<feature type="binding site" evidence="8">
    <location>
        <position position="74"/>
    </location>
    <ligand>
        <name>S-adenosyl-L-methionine</name>
        <dbReference type="ChEBI" id="CHEBI:59789"/>
    </ligand>
</feature>
<keyword evidence="7 8" id="KW-0456">Lyase</keyword>
<evidence type="ECO:0000313" key="10">
    <source>
        <dbReference type="EMBL" id="PNG04479.1"/>
    </source>
</evidence>
<evidence type="ECO:0000256" key="7">
    <source>
        <dbReference type="ARBA" id="ARBA00023239"/>
    </source>
</evidence>
<keyword evidence="6 8" id="KW-0411">Iron-sulfur</keyword>
<keyword evidence="8" id="KW-0671">Queuosine biosynthesis</keyword>
<comment type="cofactor">
    <cofactor evidence="8">
        <name>S-adenosyl-L-methionine</name>
        <dbReference type="ChEBI" id="CHEBI:59789"/>
    </cofactor>
    <text evidence="8">Binds 1 S-adenosyl-L-methionine per subunit.</text>
</comment>
<dbReference type="GO" id="GO:1904047">
    <property type="term" value="F:S-adenosyl-L-methionine binding"/>
    <property type="evidence" value="ECO:0007669"/>
    <property type="project" value="UniProtKB-UniRule"/>
</dbReference>
<feature type="binding site" evidence="8">
    <location>
        <position position="37"/>
    </location>
    <ligand>
        <name>[4Fe-4S] cluster</name>
        <dbReference type="ChEBI" id="CHEBI:49883"/>
        <note>4Fe-4S-S-AdoMet</note>
    </ligand>
</feature>
<evidence type="ECO:0000256" key="5">
    <source>
        <dbReference type="ARBA" id="ARBA00023004"/>
    </source>
</evidence>
<comment type="pathway">
    <text evidence="8">Purine metabolism; 7-cyano-7-deazaguanine biosynthesis.</text>
</comment>
<comment type="similarity">
    <text evidence="8">Belongs to the radical SAM superfamily. 7-carboxy-7-deazaguanine synthase family.</text>
</comment>
<keyword evidence="4 8" id="KW-0460">Magnesium</keyword>
<feature type="binding site" evidence="8">
    <location>
        <position position="72"/>
    </location>
    <ligand>
        <name>substrate</name>
    </ligand>
</feature>
<dbReference type="InterPro" id="IPR058240">
    <property type="entry name" value="rSAM_sf"/>
</dbReference>
<dbReference type="PROSITE" id="PS51918">
    <property type="entry name" value="RADICAL_SAM"/>
    <property type="match status" value="1"/>
</dbReference>
<proteinExistence type="inferred from homology"/>
<feature type="binding site" evidence="8">
    <location>
        <position position="42"/>
    </location>
    <ligand>
        <name>Mg(2+)</name>
        <dbReference type="ChEBI" id="CHEBI:18420"/>
    </ligand>
</feature>
<dbReference type="OrthoDB" id="9792276at2"/>
<feature type="binding site" evidence="8">
    <location>
        <position position="40"/>
    </location>
    <ligand>
        <name>[4Fe-4S] cluster</name>
        <dbReference type="ChEBI" id="CHEBI:49883"/>
        <note>4Fe-4S-S-AdoMet</note>
    </ligand>
</feature>
<dbReference type="NCBIfam" id="TIGR04349">
    <property type="entry name" value="rSAM_QueE_gams"/>
    <property type="match status" value="1"/>
</dbReference>
<dbReference type="SUPFAM" id="SSF102114">
    <property type="entry name" value="Radical SAM enzymes"/>
    <property type="match status" value="1"/>
</dbReference>
<dbReference type="GO" id="GO:0000287">
    <property type="term" value="F:magnesium ion binding"/>
    <property type="evidence" value="ECO:0007669"/>
    <property type="project" value="UniProtKB-UniRule"/>
</dbReference>
<dbReference type="RefSeq" id="WP_102847257.1">
    <property type="nucleotide sequence ID" value="NZ_CP073105.1"/>
</dbReference>
<evidence type="ECO:0000256" key="2">
    <source>
        <dbReference type="ARBA" id="ARBA00022691"/>
    </source>
</evidence>
<dbReference type="InterPro" id="IPR024924">
    <property type="entry name" value="7-CO-7-deazaguanine_synth-like"/>
</dbReference>
<keyword evidence="3 8" id="KW-0479">Metal-binding</keyword>
<feature type="binding site" evidence="8">
    <location>
        <position position="29"/>
    </location>
    <ligand>
        <name>substrate</name>
    </ligand>
</feature>
<dbReference type="CDD" id="cd01335">
    <property type="entry name" value="Radical_SAM"/>
    <property type="match status" value="1"/>
</dbReference>
<dbReference type="Gene3D" id="3.20.20.70">
    <property type="entry name" value="Aldolase class I"/>
    <property type="match status" value="1"/>
</dbReference>
<comment type="catalytic activity">
    <reaction evidence="8">
        <text>6-carboxy-5,6,7,8-tetrahydropterin + H(+) = 7-carboxy-7-carbaguanine + NH4(+)</text>
        <dbReference type="Rhea" id="RHEA:27974"/>
        <dbReference type="ChEBI" id="CHEBI:15378"/>
        <dbReference type="ChEBI" id="CHEBI:28938"/>
        <dbReference type="ChEBI" id="CHEBI:61032"/>
        <dbReference type="ChEBI" id="CHEBI:61036"/>
        <dbReference type="EC" id="4.3.99.3"/>
    </reaction>
</comment>
<keyword evidence="2 8" id="KW-0949">S-adenosyl-L-methionine</keyword>
<comment type="caution">
    <text evidence="10">The sequence shown here is derived from an EMBL/GenBank/DDBJ whole genome shotgun (WGS) entry which is preliminary data.</text>
</comment>
<evidence type="ECO:0000256" key="3">
    <source>
        <dbReference type="ARBA" id="ARBA00022723"/>
    </source>
</evidence>
<dbReference type="PIRSF" id="PIRSF000370">
    <property type="entry name" value="QueE"/>
    <property type="match status" value="1"/>
</dbReference>
<comment type="caution">
    <text evidence="8">Lacks conserved residue(s) required for the propagation of feature annotation.</text>
</comment>
<dbReference type="GO" id="GO:0008616">
    <property type="term" value="P:tRNA queuosine(34) biosynthetic process"/>
    <property type="evidence" value="ECO:0007669"/>
    <property type="project" value="UniProtKB-UniRule"/>
</dbReference>
<gene>
    <name evidence="8" type="primary">queE</name>
    <name evidence="10" type="ORF">CXL00_16610</name>
</gene>
<evidence type="ECO:0000313" key="11">
    <source>
        <dbReference type="Proteomes" id="UP000235897"/>
    </source>
</evidence>
<keyword evidence="1 8" id="KW-0004">4Fe-4S</keyword>
<comment type="cofactor">
    <cofactor evidence="8">
        <name>Mg(2+)</name>
        <dbReference type="ChEBI" id="CHEBI:18420"/>
    </cofactor>
</comment>
<feature type="binding site" evidence="8">
    <location>
        <position position="33"/>
    </location>
    <ligand>
        <name>[4Fe-4S] cluster</name>
        <dbReference type="ChEBI" id="CHEBI:49883"/>
        <note>4Fe-4S-S-AdoMet</note>
    </ligand>
</feature>
<dbReference type="HAMAP" id="MF_00917">
    <property type="entry name" value="QueE"/>
    <property type="match status" value="1"/>
</dbReference>
<dbReference type="PANTHER" id="PTHR42836">
    <property type="entry name" value="7-CARBOXY-7-DEAZAGUANINE SYNTHASE"/>
    <property type="match status" value="1"/>
</dbReference>
<feature type="domain" description="Radical SAM core" evidence="9">
    <location>
        <begin position="20"/>
        <end position="211"/>
    </location>
</feature>
<reference evidence="10 11" key="1">
    <citation type="submission" date="2018-01" db="EMBL/GenBank/DDBJ databases">
        <title>Denitrification phenotypes of diverse strains of Pseudomonas stutzeri.</title>
        <authorList>
            <person name="Milligan D.A."/>
            <person name="Bergaust L."/>
            <person name="Bakken L.R."/>
            <person name="Frostegard A."/>
        </authorList>
    </citation>
    <scope>NUCLEOTIDE SEQUENCE [LARGE SCALE GENOMIC DNA]</scope>
    <source>
        <strain evidence="10 11">28a3</strain>
    </source>
</reference>
<dbReference type="InterPro" id="IPR013785">
    <property type="entry name" value="Aldolase_TIM"/>
</dbReference>
<protein>
    <recommendedName>
        <fullName evidence="8">7-carboxy-7-deazaguanine synthase</fullName>
        <shortName evidence="8">CDG synthase</shortName>
        <ecNumber evidence="8">4.3.99.3</ecNumber>
    </recommendedName>
    <alternativeName>
        <fullName evidence="8">Queuosine biosynthesis protein QueE</fullName>
    </alternativeName>
</protein>
<comment type="subunit">
    <text evidence="8">Homodimer.</text>
</comment>
<dbReference type="GO" id="GO:0051539">
    <property type="term" value="F:4 iron, 4 sulfur cluster binding"/>
    <property type="evidence" value="ECO:0007669"/>
    <property type="project" value="UniProtKB-UniRule"/>
</dbReference>
<sequence>MQETLRITEIFFSLQGETRTSGLPTVFVRLTGCPLRCQYCDTAYAFSGGESMSLDRILERVASYKPRYVCVTGGEPLAQPNCVALLRQLCDRGYDVSLETSGALDISETDRRVSRVVDLKTPGSAEVGRNRYENIAQLTLNDQVKFVICSREDYDWSVSKLIEYRLDERVGEVLFSPSHGQVDARALAEWIVADNLPVRLQLQLHKLLWNDAPGH</sequence>
<feature type="binding site" evidence="8">
    <location>
        <begin position="14"/>
        <end position="16"/>
    </location>
    <ligand>
        <name>substrate</name>
    </ligand>
</feature>
<accession>A0A2N8SPT2</accession>
<dbReference type="SFLD" id="SFLDS00029">
    <property type="entry name" value="Radical_SAM"/>
    <property type="match status" value="1"/>
</dbReference>
<evidence type="ECO:0000256" key="1">
    <source>
        <dbReference type="ARBA" id="ARBA00022485"/>
    </source>
</evidence>
<evidence type="ECO:0000256" key="4">
    <source>
        <dbReference type="ARBA" id="ARBA00022842"/>
    </source>
</evidence>
<comment type="function">
    <text evidence="8">Catalyzes the complex heterocyclic radical-mediated conversion of 6-carboxy-5,6,7,8-tetrahydropterin (CPH4) to 7-carboxy-7-deazaguanine (CDG), a step common to the biosynthetic pathways of all 7-deazapurine-containing compounds.</text>
</comment>
<dbReference type="EMBL" id="POUW01000006">
    <property type="protein sequence ID" value="PNG04479.1"/>
    <property type="molecule type" value="Genomic_DNA"/>
</dbReference>
<evidence type="ECO:0000259" key="9">
    <source>
        <dbReference type="PROSITE" id="PS51918"/>
    </source>
</evidence>
<dbReference type="UniPathway" id="UPA00391"/>
<dbReference type="InterPro" id="IPR027621">
    <property type="entry name" value="rSAM_QueE_gams"/>
</dbReference>
<dbReference type="GO" id="GO:0016840">
    <property type="term" value="F:carbon-nitrogen lyase activity"/>
    <property type="evidence" value="ECO:0007669"/>
    <property type="project" value="UniProtKB-UniRule"/>
</dbReference>
<dbReference type="PANTHER" id="PTHR42836:SF1">
    <property type="entry name" value="7-CARBOXY-7-DEAZAGUANINE SYNTHASE"/>
    <property type="match status" value="1"/>
</dbReference>
<dbReference type="EC" id="4.3.99.3" evidence="8"/>
<feature type="binding site" evidence="8">
    <location>
        <begin position="39"/>
        <end position="41"/>
    </location>
    <ligand>
        <name>S-adenosyl-L-methionine</name>
        <dbReference type="ChEBI" id="CHEBI:59789"/>
    </ligand>
</feature>
<dbReference type="Pfam" id="PF04055">
    <property type="entry name" value="Radical_SAM"/>
    <property type="match status" value="1"/>
</dbReference>